<feature type="domain" description="Protein ENHANCED DISEASE RESISTANCE 2 C-terminal" evidence="2">
    <location>
        <begin position="272"/>
        <end position="512"/>
    </location>
</feature>
<gene>
    <name evidence="3" type="ORF">PSAL00342_LOCUS1430</name>
</gene>
<name>A0A7S3XE05_9CHLO</name>
<feature type="compositionally biased region" description="Polar residues" evidence="1">
    <location>
        <begin position="176"/>
        <end position="185"/>
    </location>
</feature>
<protein>
    <recommendedName>
        <fullName evidence="2">Protein ENHANCED DISEASE RESISTANCE 2 C-terminal domain-containing protein</fullName>
    </recommendedName>
</protein>
<sequence>MGRDEANGWERNKRGGWWSWMWRRRRKTSDTAGDGVAVDGDTYFDALEHVRVQRKERLSIGWCKNKCSVKKQAVEDVPVMRKDPYTGTRYLPWTGQHAKETDEDADDGTHTTLTFGATGRKERKRIRELKRQERRMKKQQDKARRRKTPSDATTNAPEPGLADAVANEGTLDKEPTSTNSTTSPGRTFADLVAFLRHSFASARSGSLDWDELTREEEVEEEERAKCHVWPIPETYRPLERRNSCLPKAKVGETLTKDDLDPERLDTDPKPSWSTLHGREFRVRGDSYMSTKQKEPSAESLYVCVAADFYYAPKKRDHVARSVELPDTPSDAWDAGVPPLLIVHLQVPVYAPSLFATGEGPGYSIVLYMCLREGTAEKAKTEPGRKRALDLLQAFSSQDTSKQRDRLKVVPRMINIEQCHSDGLLSNTEKKLLVAYREKPVLTRPQHRFYAGENYLEVCLDVHKYAYLARKGLHSFRPRIKHLVFDLGLVLQGNQKEELPEVMLGGVRLRGLDFNSQVTLADRRRKAAEE</sequence>
<reference evidence="3" key="1">
    <citation type="submission" date="2021-01" db="EMBL/GenBank/DDBJ databases">
        <authorList>
            <person name="Corre E."/>
            <person name="Pelletier E."/>
            <person name="Niang G."/>
            <person name="Scheremetjew M."/>
            <person name="Finn R."/>
            <person name="Kale V."/>
            <person name="Holt S."/>
            <person name="Cochrane G."/>
            <person name="Meng A."/>
            <person name="Brown T."/>
            <person name="Cohen L."/>
        </authorList>
    </citation>
    <scope>NUCLEOTIDE SEQUENCE</scope>
    <source>
        <strain evidence="3">CCMP1897</strain>
    </source>
</reference>
<organism evidence="3">
    <name type="scientific">Picocystis salinarum</name>
    <dbReference type="NCBI Taxonomy" id="88271"/>
    <lineage>
        <taxon>Eukaryota</taxon>
        <taxon>Viridiplantae</taxon>
        <taxon>Chlorophyta</taxon>
        <taxon>Picocystophyceae</taxon>
        <taxon>Picocystales</taxon>
        <taxon>Picocystaceae</taxon>
        <taxon>Picocystis</taxon>
    </lineage>
</organism>
<dbReference type="EMBL" id="HBIS01001622">
    <property type="protein sequence ID" value="CAE0607613.1"/>
    <property type="molecule type" value="Transcribed_RNA"/>
</dbReference>
<evidence type="ECO:0000313" key="3">
    <source>
        <dbReference type="EMBL" id="CAE0607613.1"/>
    </source>
</evidence>
<accession>A0A7S3XE05</accession>
<evidence type="ECO:0000256" key="1">
    <source>
        <dbReference type="SAM" id="MobiDB-lite"/>
    </source>
</evidence>
<proteinExistence type="predicted"/>
<dbReference type="PANTHER" id="PTHR31558:SF3">
    <property type="entry name" value="CW14 PROTEIN"/>
    <property type="match status" value="1"/>
</dbReference>
<dbReference type="PANTHER" id="PTHR31558">
    <property type="entry name" value="CW14 PROTEIN"/>
    <property type="match status" value="1"/>
</dbReference>
<evidence type="ECO:0000259" key="2">
    <source>
        <dbReference type="Pfam" id="PF07059"/>
    </source>
</evidence>
<dbReference type="InterPro" id="IPR009769">
    <property type="entry name" value="EDR2_C"/>
</dbReference>
<dbReference type="AlphaFoldDB" id="A0A7S3XE05"/>
<feature type="compositionally biased region" description="Basic residues" evidence="1">
    <location>
        <begin position="121"/>
        <end position="147"/>
    </location>
</feature>
<feature type="region of interest" description="Disordered" evidence="1">
    <location>
        <begin position="99"/>
        <end position="185"/>
    </location>
</feature>
<dbReference type="Pfam" id="PF07059">
    <property type="entry name" value="EDR2_C"/>
    <property type="match status" value="1"/>
</dbReference>